<evidence type="ECO:0000313" key="1">
    <source>
        <dbReference type="EMBL" id="QUS40577.1"/>
    </source>
</evidence>
<accession>A0ABX8AAS3</accession>
<dbReference type="EMBL" id="CP036498">
    <property type="protein sequence ID" value="QUS40577.1"/>
    <property type="molecule type" value="Genomic_DNA"/>
</dbReference>
<sequence length="137" mass="14933">MIVKDIRPALRQFLLADIGIAAIVGARVYPLKIPQGINQASIVYTRMGGPGDYHMQGPSHLARPRIQIDAWALTGDASVALAGLIKDRIDGFSGVMGSGGDAVTVQGVFQVDEREDYDNATKLHRVGRDFIFWHDES</sequence>
<proteinExistence type="predicted"/>
<dbReference type="Pfam" id="PF11367">
    <property type="entry name" value="Tail_completion_gp17"/>
    <property type="match status" value="1"/>
</dbReference>
<dbReference type="InterPro" id="IPR021508">
    <property type="entry name" value="Gp17-like"/>
</dbReference>
<gene>
    <name evidence="1" type="ORF">RPMA_18335</name>
</gene>
<organism evidence="1 2">
    <name type="scientific">Tardiphaga alba</name>
    <dbReference type="NCBI Taxonomy" id="340268"/>
    <lineage>
        <taxon>Bacteria</taxon>
        <taxon>Pseudomonadati</taxon>
        <taxon>Pseudomonadota</taxon>
        <taxon>Alphaproteobacteria</taxon>
        <taxon>Hyphomicrobiales</taxon>
        <taxon>Nitrobacteraceae</taxon>
        <taxon>Tardiphaga</taxon>
    </lineage>
</organism>
<evidence type="ECO:0000313" key="2">
    <source>
        <dbReference type="Proteomes" id="UP000682843"/>
    </source>
</evidence>
<protein>
    <submittedName>
        <fullName evidence="1">DUF3168 domain-containing protein</fullName>
    </submittedName>
</protein>
<reference evidence="1 2" key="1">
    <citation type="submission" date="2019-02" db="EMBL/GenBank/DDBJ databases">
        <title>Emended description of the genus Rhodopseudomonas and description of Rhodopseudomonas albus sp. nov., a non-phototrophic, heavy-metal-tolerant bacterium isolated from garden soil.</title>
        <authorList>
            <person name="Bao Z."/>
            <person name="Cao W.W."/>
            <person name="Sato Y."/>
            <person name="Nishizawa T."/>
            <person name="Zhao J."/>
            <person name="Guo Y."/>
            <person name="Ohta H."/>
        </authorList>
    </citation>
    <scope>NUCLEOTIDE SEQUENCE [LARGE SCALE GENOMIC DNA]</scope>
    <source>
        <strain evidence="1 2">SK50-23</strain>
    </source>
</reference>
<name>A0ABX8AAS3_9BRAD</name>
<keyword evidence="2" id="KW-1185">Reference proteome</keyword>
<dbReference type="Proteomes" id="UP000682843">
    <property type="component" value="Chromosome"/>
</dbReference>